<organism evidence="8 9">
    <name type="scientific">Leucobacter rhizosphaerae</name>
    <dbReference type="NCBI Taxonomy" id="2932245"/>
    <lineage>
        <taxon>Bacteria</taxon>
        <taxon>Bacillati</taxon>
        <taxon>Actinomycetota</taxon>
        <taxon>Actinomycetes</taxon>
        <taxon>Micrococcales</taxon>
        <taxon>Microbacteriaceae</taxon>
        <taxon>Leucobacter</taxon>
    </lineage>
</organism>
<keyword evidence="4 6" id="KW-0472">Membrane</keyword>
<proteinExistence type="predicted"/>
<feature type="transmembrane region" description="Helical" evidence="6">
    <location>
        <begin position="235"/>
        <end position="254"/>
    </location>
</feature>
<feature type="domain" description="ABC-2 type transporter transmembrane" evidence="7">
    <location>
        <begin position="61"/>
        <end position="371"/>
    </location>
</feature>
<feature type="transmembrane region" description="Helical" evidence="6">
    <location>
        <begin position="266"/>
        <end position="291"/>
    </location>
</feature>
<sequence>MTMQTPTPASASPASPAGSGAGGARSGARPVSGAQGAWLVAEREISTRLRSKAFLISTGLILFLVLASVLFSGFMANSGGFGDDTKVAAVGTSAETLSSDALKDAGLDVTKVDDRAAAEELVRSGEVDAAVVPGGDTPVDLTVLALESAPSDLVQLLSAAPTVELLEPSTTNPFLAYIIAIGFGIVFMMSAVTFGTTIAQSVVEEKQTRIVEILLATVAARTMLAGKILGNSILALSQVVAIAALASVGMLATGQDLLLGELGTSLIWFAILFAFGFVLLAGLYAALAALVSRQEDIGSVTSPVMMLVMLPYIAVIIFNNNPQALAIMSYIPFSAPVGMPMRMYLGTAEWWEPLISVGILIVSIAIVLWIGSRIYSNSILRTGTRVKLADAIRG</sequence>
<feature type="compositionally biased region" description="Low complexity" evidence="5">
    <location>
        <begin position="8"/>
        <end position="18"/>
    </location>
</feature>
<keyword evidence="2 6" id="KW-0812">Transmembrane</keyword>
<name>A0ABY4FTT0_9MICO</name>
<feature type="transmembrane region" description="Helical" evidence="6">
    <location>
        <begin position="174"/>
        <end position="198"/>
    </location>
</feature>
<dbReference type="EMBL" id="CP095043">
    <property type="protein sequence ID" value="UOQ59704.1"/>
    <property type="molecule type" value="Genomic_DNA"/>
</dbReference>
<dbReference type="PANTHER" id="PTHR43471:SF3">
    <property type="entry name" value="ABC TRANSPORTER PERMEASE PROTEIN NATB"/>
    <property type="match status" value="1"/>
</dbReference>
<dbReference type="RefSeq" id="WP_244684864.1">
    <property type="nucleotide sequence ID" value="NZ_CP095043.1"/>
</dbReference>
<dbReference type="Proteomes" id="UP000831775">
    <property type="component" value="Chromosome"/>
</dbReference>
<evidence type="ECO:0000256" key="4">
    <source>
        <dbReference type="ARBA" id="ARBA00023136"/>
    </source>
</evidence>
<feature type="transmembrane region" description="Helical" evidence="6">
    <location>
        <begin position="297"/>
        <end position="318"/>
    </location>
</feature>
<gene>
    <name evidence="8" type="ORF">MUN76_11680</name>
</gene>
<evidence type="ECO:0000256" key="2">
    <source>
        <dbReference type="ARBA" id="ARBA00022692"/>
    </source>
</evidence>
<dbReference type="InterPro" id="IPR013525">
    <property type="entry name" value="ABC2_TM"/>
</dbReference>
<evidence type="ECO:0000256" key="3">
    <source>
        <dbReference type="ARBA" id="ARBA00022989"/>
    </source>
</evidence>
<evidence type="ECO:0000313" key="9">
    <source>
        <dbReference type="Proteomes" id="UP000831775"/>
    </source>
</evidence>
<evidence type="ECO:0000313" key="8">
    <source>
        <dbReference type="EMBL" id="UOQ59704.1"/>
    </source>
</evidence>
<dbReference type="PANTHER" id="PTHR43471">
    <property type="entry name" value="ABC TRANSPORTER PERMEASE"/>
    <property type="match status" value="1"/>
</dbReference>
<keyword evidence="3 6" id="KW-1133">Transmembrane helix</keyword>
<keyword evidence="9" id="KW-1185">Reference proteome</keyword>
<reference evidence="8 9" key="1">
    <citation type="submission" date="2022-04" db="EMBL/GenBank/DDBJ databases">
        <title>Leucobacter sp. isolated from rhizosphere of onion.</title>
        <authorList>
            <person name="Won M."/>
            <person name="Lee C.-M."/>
            <person name="Woen H.-Y."/>
            <person name="Kwon S.-W."/>
        </authorList>
    </citation>
    <scope>NUCLEOTIDE SEQUENCE [LARGE SCALE GENOMIC DNA]</scope>
    <source>
        <strain evidence="8 9">H25R-14</strain>
    </source>
</reference>
<feature type="region of interest" description="Disordered" evidence="5">
    <location>
        <begin position="1"/>
        <end position="31"/>
    </location>
</feature>
<evidence type="ECO:0000256" key="6">
    <source>
        <dbReference type="SAM" id="Phobius"/>
    </source>
</evidence>
<comment type="subcellular location">
    <subcellularLocation>
        <location evidence="1">Membrane</location>
        <topology evidence="1">Multi-pass membrane protein</topology>
    </subcellularLocation>
</comment>
<evidence type="ECO:0000259" key="7">
    <source>
        <dbReference type="Pfam" id="PF12698"/>
    </source>
</evidence>
<protein>
    <submittedName>
        <fullName evidence="8">ABC transporter permease</fullName>
    </submittedName>
</protein>
<evidence type="ECO:0000256" key="5">
    <source>
        <dbReference type="SAM" id="MobiDB-lite"/>
    </source>
</evidence>
<dbReference type="Pfam" id="PF12698">
    <property type="entry name" value="ABC2_membrane_3"/>
    <property type="match status" value="1"/>
</dbReference>
<feature type="transmembrane region" description="Helical" evidence="6">
    <location>
        <begin position="53"/>
        <end position="76"/>
    </location>
</feature>
<evidence type="ECO:0000256" key="1">
    <source>
        <dbReference type="ARBA" id="ARBA00004141"/>
    </source>
</evidence>
<accession>A0ABY4FTT0</accession>
<feature type="transmembrane region" description="Helical" evidence="6">
    <location>
        <begin position="350"/>
        <end position="371"/>
    </location>
</feature>